<protein>
    <submittedName>
        <fullName evidence="6">Transcriptional regulator, LysR family</fullName>
    </submittedName>
</protein>
<dbReference type="PRINTS" id="PR00039">
    <property type="entry name" value="HTHLYSR"/>
</dbReference>
<dbReference type="GO" id="GO:0003700">
    <property type="term" value="F:DNA-binding transcription factor activity"/>
    <property type="evidence" value="ECO:0007669"/>
    <property type="project" value="InterPro"/>
</dbReference>
<dbReference type="InterPro" id="IPR000847">
    <property type="entry name" value="LysR_HTH_N"/>
</dbReference>
<evidence type="ECO:0000256" key="2">
    <source>
        <dbReference type="ARBA" id="ARBA00023015"/>
    </source>
</evidence>
<proteinExistence type="inferred from homology"/>
<evidence type="ECO:0000313" key="7">
    <source>
        <dbReference type="Proteomes" id="UP000236752"/>
    </source>
</evidence>
<keyword evidence="2" id="KW-0805">Transcription regulation</keyword>
<dbReference type="OrthoDB" id="9798121at2"/>
<dbReference type="GO" id="GO:0006351">
    <property type="term" value="P:DNA-templated transcription"/>
    <property type="evidence" value="ECO:0007669"/>
    <property type="project" value="TreeGrafter"/>
</dbReference>
<feature type="domain" description="HTH lysR-type" evidence="5">
    <location>
        <begin position="8"/>
        <end position="65"/>
    </location>
</feature>
<gene>
    <name evidence="6" type="ORF">SAMN04488045_2317</name>
</gene>
<evidence type="ECO:0000313" key="6">
    <source>
        <dbReference type="EMBL" id="SEG28930.1"/>
    </source>
</evidence>
<dbReference type="Gene3D" id="3.40.190.290">
    <property type="match status" value="1"/>
</dbReference>
<evidence type="ECO:0000256" key="1">
    <source>
        <dbReference type="ARBA" id="ARBA00009437"/>
    </source>
</evidence>
<reference evidence="6 7" key="1">
    <citation type="submission" date="2016-10" db="EMBL/GenBank/DDBJ databases">
        <authorList>
            <person name="de Groot N.N."/>
        </authorList>
    </citation>
    <scope>NUCLEOTIDE SEQUENCE [LARGE SCALE GENOMIC DNA]</scope>
    <source>
        <strain evidence="6 7">DSM 26915</strain>
    </source>
</reference>
<evidence type="ECO:0000259" key="5">
    <source>
        <dbReference type="PROSITE" id="PS50931"/>
    </source>
</evidence>
<dbReference type="SUPFAM" id="SSF53850">
    <property type="entry name" value="Periplasmic binding protein-like II"/>
    <property type="match status" value="1"/>
</dbReference>
<dbReference type="Proteomes" id="UP000236752">
    <property type="component" value="Unassembled WGS sequence"/>
</dbReference>
<sequence>MDYSISNLDWALVRSFLAVAETGSLSAAAREIGSSQPTIGRQIRQIEDTLNLTLFERRPRGLELSEAGQALLPHAQAMSDGFHALGRAAIGRSDSVSGPVRITASEFTAYHHLPAIIARIRHEEPEISVDVVATDRTENLLYREADIAVRMHQPRQLDIVTRHLGDLELGVYASDSYLQRTGQPASLDGMWKMDLVGYDRSDLIVRGMRNMGIAAQRDWFATRCDHHPVYWELIRAGCGIGFAQTTIADKTPGVTRLFPEIPLPTLPLWLAVHESLRNTPRIRRVWDILAEELTAVIS</sequence>
<dbReference type="PROSITE" id="PS50931">
    <property type="entry name" value="HTH_LYSR"/>
    <property type="match status" value="1"/>
</dbReference>
<dbReference type="SUPFAM" id="SSF46785">
    <property type="entry name" value="Winged helix' DNA-binding domain"/>
    <property type="match status" value="1"/>
</dbReference>
<dbReference type="InterPro" id="IPR036390">
    <property type="entry name" value="WH_DNA-bd_sf"/>
</dbReference>
<dbReference type="FunFam" id="1.10.10.10:FF:000001">
    <property type="entry name" value="LysR family transcriptional regulator"/>
    <property type="match status" value="1"/>
</dbReference>
<dbReference type="InterPro" id="IPR036388">
    <property type="entry name" value="WH-like_DNA-bd_sf"/>
</dbReference>
<dbReference type="EMBL" id="FNUZ01000003">
    <property type="protein sequence ID" value="SEG28930.1"/>
    <property type="molecule type" value="Genomic_DNA"/>
</dbReference>
<dbReference type="GO" id="GO:0043565">
    <property type="term" value="F:sequence-specific DNA binding"/>
    <property type="evidence" value="ECO:0007669"/>
    <property type="project" value="TreeGrafter"/>
</dbReference>
<organism evidence="6 7">
    <name type="scientific">Thalassococcus halodurans</name>
    <dbReference type="NCBI Taxonomy" id="373675"/>
    <lineage>
        <taxon>Bacteria</taxon>
        <taxon>Pseudomonadati</taxon>
        <taxon>Pseudomonadota</taxon>
        <taxon>Alphaproteobacteria</taxon>
        <taxon>Rhodobacterales</taxon>
        <taxon>Roseobacteraceae</taxon>
        <taxon>Thalassococcus</taxon>
    </lineage>
</organism>
<name>A0A1H5YYQ9_9RHOB</name>
<dbReference type="Gene3D" id="1.10.10.10">
    <property type="entry name" value="Winged helix-like DNA-binding domain superfamily/Winged helix DNA-binding domain"/>
    <property type="match status" value="1"/>
</dbReference>
<dbReference type="Pfam" id="PF03466">
    <property type="entry name" value="LysR_substrate"/>
    <property type="match status" value="1"/>
</dbReference>
<dbReference type="PANTHER" id="PTHR30537">
    <property type="entry name" value="HTH-TYPE TRANSCRIPTIONAL REGULATOR"/>
    <property type="match status" value="1"/>
</dbReference>
<dbReference type="InterPro" id="IPR058163">
    <property type="entry name" value="LysR-type_TF_proteobact-type"/>
</dbReference>
<dbReference type="RefSeq" id="WP_103910636.1">
    <property type="nucleotide sequence ID" value="NZ_FNUZ01000003.1"/>
</dbReference>
<keyword evidence="4" id="KW-0804">Transcription</keyword>
<evidence type="ECO:0000256" key="4">
    <source>
        <dbReference type="ARBA" id="ARBA00023163"/>
    </source>
</evidence>
<evidence type="ECO:0000256" key="3">
    <source>
        <dbReference type="ARBA" id="ARBA00023125"/>
    </source>
</evidence>
<dbReference type="PANTHER" id="PTHR30537:SF3">
    <property type="entry name" value="TRANSCRIPTIONAL REGULATORY PROTEIN"/>
    <property type="match status" value="1"/>
</dbReference>
<keyword evidence="7" id="KW-1185">Reference proteome</keyword>
<comment type="similarity">
    <text evidence="1">Belongs to the LysR transcriptional regulatory family.</text>
</comment>
<dbReference type="Pfam" id="PF00126">
    <property type="entry name" value="HTH_1"/>
    <property type="match status" value="1"/>
</dbReference>
<keyword evidence="3" id="KW-0238">DNA-binding</keyword>
<dbReference type="AlphaFoldDB" id="A0A1H5YYQ9"/>
<dbReference type="InterPro" id="IPR005119">
    <property type="entry name" value="LysR_subst-bd"/>
</dbReference>
<accession>A0A1H5YYQ9</accession>